<dbReference type="Pfam" id="PF00664">
    <property type="entry name" value="ABC_membrane"/>
    <property type="match status" value="1"/>
</dbReference>
<dbReference type="InterPro" id="IPR039421">
    <property type="entry name" value="Type_1_exporter"/>
</dbReference>
<feature type="transmembrane region" description="Helical" evidence="10">
    <location>
        <begin position="31"/>
        <end position="58"/>
    </location>
</feature>
<accession>A0A1H1R0L1</accession>
<dbReference type="PANTHER" id="PTHR43394:SF1">
    <property type="entry name" value="ATP-BINDING CASSETTE SUB-FAMILY B MEMBER 10, MITOCHONDRIAL"/>
    <property type="match status" value="1"/>
</dbReference>
<evidence type="ECO:0000313" key="13">
    <source>
        <dbReference type="EMBL" id="SDS29277.1"/>
    </source>
</evidence>
<evidence type="ECO:0000256" key="4">
    <source>
        <dbReference type="ARBA" id="ARBA00022692"/>
    </source>
</evidence>
<keyword evidence="6 13" id="KW-0067">ATP-binding</keyword>
<dbReference type="STRING" id="684552.SAMN04489719_1984"/>
<feature type="domain" description="ABC transporter" evidence="11">
    <location>
        <begin position="352"/>
        <end position="589"/>
    </location>
</feature>
<dbReference type="CDD" id="cd18543">
    <property type="entry name" value="ABC_6TM_Rv0194_D1_like"/>
    <property type="match status" value="1"/>
</dbReference>
<evidence type="ECO:0000256" key="2">
    <source>
        <dbReference type="ARBA" id="ARBA00022448"/>
    </source>
</evidence>
<comment type="similarity">
    <text evidence="9">Belongs to the ABC transporter superfamily. Lipid exporter (TC 3.A.1.106) family.</text>
</comment>
<dbReference type="SUPFAM" id="SSF90123">
    <property type="entry name" value="ABC transporter transmembrane region"/>
    <property type="match status" value="1"/>
</dbReference>
<reference evidence="14" key="1">
    <citation type="submission" date="2016-10" db="EMBL/GenBank/DDBJ databases">
        <authorList>
            <person name="Varghese N."/>
            <person name="Submissions S."/>
        </authorList>
    </citation>
    <scope>NUCLEOTIDE SEQUENCE [LARGE SCALE GENOMIC DNA]</scope>
    <source>
        <strain evidence="14">DSM 22965</strain>
    </source>
</reference>
<dbReference type="InterPro" id="IPR036640">
    <property type="entry name" value="ABC1_TM_sf"/>
</dbReference>
<dbReference type="PROSITE" id="PS00211">
    <property type="entry name" value="ABC_TRANSPORTER_1"/>
    <property type="match status" value="1"/>
</dbReference>
<feature type="transmembrane region" description="Helical" evidence="10">
    <location>
        <begin position="259"/>
        <end position="280"/>
    </location>
</feature>
<evidence type="ECO:0000259" key="12">
    <source>
        <dbReference type="PROSITE" id="PS50929"/>
    </source>
</evidence>
<keyword evidence="4 10" id="KW-0812">Transmembrane</keyword>
<gene>
    <name evidence="13" type="ORF">SAMN04489719_1984</name>
</gene>
<dbReference type="Pfam" id="PF00005">
    <property type="entry name" value="ABC_tran"/>
    <property type="match status" value="1"/>
</dbReference>
<keyword evidence="14" id="KW-1185">Reference proteome</keyword>
<dbReference type="Proteomes" id="UP000199649">
    <property type="component" value="Chromosome I"/>
</dbReference>
<organism evidence="13 14">
    <name type="scientific">Agrococcus carbonis</name>
    <dbReference type="NCBI Taxonomy" id="684552"/>
    <lineage>
        <taxon>Bacteria</taxon>
        <taxon>Bacillati</taxon>
        <taxon>Actinomycetota</taxon>
        <taxon>Actinomycetes</taxon>
        <taxon>Micrococcales</taxon>
        <taxon>Microbacteriaceae</taxon>
        <taxon>Agrococcus</taxon>
    </lineage>
</organism>
<evidence type="ECO:0000313" key="14">
    <source>
        <dbReference type="Proteomes" id="UP000199649"/>
    </source>
</evidence>
<dbReference type="Gene3D" id="1.20.1560.10">
    <property type="entry name" value="ABC transporter type 1, transmembrane domain"/>
    <property type="match status" value="1"/>
</dbReference>
<dbReference type="AlphaFoldDB" id="A0A1H1R0L1"/>
<evidence type="ECO:0000256" key="5">
    <source>
        <dbReference type="ARBA" id="ARBA00022741"/>
    </source>
</evidence>
<dbReference type="InterPro" id="IPR017871">
    <property type="entry name" value="ABC_transporter-like_CS"/>
</dbReference>
<dbReference type="SMART" id="SM00382">
    <property type="entry name" value="AAA"/>
    <property type="match status" value="1"/>
</dbReference>
<feature type="transmembrane region" description="Helical" evidence="10">
    <location>
        <begin position="174"/>
        <end position="193"/>
    </location>
</feature>
<evidence type="ECO:0000256" key="7">
    <source>
        <dbReference type="ARBA" id="ARBA00022989"/>
    </source>
</evidence>
<evidence type="ECO:0000259" key="11">
    <source>
        <dbReference type="PROSITE" id="PS50893"/>
    </source>
</evidence>
<keyword evidence="5" id="KW-0547">Nucleotide-binding</keyword>
<dbReference type="Gene3D" id="3.40.50.300">
    <property type="entry name" value="P-loop containing nucleotide triphosphate hydrolases"/>
    <property type="match status" value="1"/>
</dbReference>
<dbReference type="PROSITE" id="PS50929">
    <property type="entry name" value="ABC_TM1F"/>
    <property type="match status" value="1"/>
</dbReference>
<evidence type="ECO:0000256" key="9">
    <source>
        <dbReference type="ARBA" id="ARBA00061644"/>
    </source>
</evidence>
<comment type="subcellular location">
    <subcellularLocation>
        <location evidence="1">Cell membrane</location>
        <topology evidence="1">Multi-pass membrane protein</topology>
    </subcellularLocation>
</comment>
<dbReference type="PANTHER" id="PTHR43394">
    <property type="entry name" value="ATP-DEPENDENT PERMEASE MDL1, MITOCHONDRIAL"/>
    <property type="match status" value="1"/>
</dbReference>
<keyword evidence="7 10" id="KW-1133">Transmembrane helix</keyword>
<dbReference type="SUPFAM" id="SSF52540">
    <property type="entry name" value="P-loop containing nucleoside triphosphate hydrolases"/>
    <property type="match status" value="1"/>
</dbReference>
<feature type="transmembrane region" description="Helical" evidence="10">
    <location>
        <begin position="70"/>
        <end position="92"/>
    </location>
</feature>
<dbReference type="InterPro" id="IPR003593">
    <property type="entry name" value="AAA+_ATPase"/>
</dbReference>
<name>A0A1H1R0L1_9MICO</name>
<dbReference type="GO" id="GO:0016887">
    <property type="term" value="F:ATP hydrolysis activity"/>
    <property type="evidence" value="ECO:0007669"/>
    <property type="project" value="InterPro"/>
</dbReference>
<dbReference type="GO" id="GO:0015421">
    <property type="term" value="F:ABC-type oligopeptide transporter activity"/>
    <property type="evidence" value="ECO:0007669"/>
    <property type="project" value="TreeGrafter"/>
</dbReference>
<evidence type="ECO:0000256" key="10">
    <source>
        <dbReference type="SAM" id="Phobius"/>
    </source>
</evidence>
<evidence type="ECO:0000256" key="6">
    <source>
        <dbReference type="ARBA" id="ARBA00022840"/>
    </source>
</evidence>
<keyword evidence="3" id="KW-1003">Cell membrane</keyword>
<dbReference type="RefSeq" id="WP_092666856.1">
    <property type="nucleotide sequence ID" value="NZ_LT629734.1"/>
</dbReference>
<dbReference type="GO" id="GO:0005524">
    <property type="term" value="F:ATP binding"/>
    <property type="evidence" value="ECO:0007669"/>
    <property type="project" value="UniProtKB-KW"/>
</dbReference>
<feature type="domain" description="ABC transmembrane type-1" evidence="12">
    <location>
        <begin position="36"/>
        <end position="318"/>
    </location>
</feature>
<evidence type="ECO:0000256" key="8">
    <source>
        <dbReference type="ARBA" id="ARBA00023136"/>
    </source>
</evidence>
<dbReference type="PROSITE" id="PS50893">
    <property type="entry name" value="ABC_TRANSPORTER_2"/>
    <property type="match status" value="1"/>
</dbReference>
<protein>
    <submittedName>
        <fullName evidence="13">ATP-binding cassette, subfamily B</fullName>
    </submittedName>
</protein>
<dbReference type="InterPro" id="IPR011527">
    <property type="entry name" value="ABC1_TM_dom"/>
</dbReference>
<feature type="transmembrane region" description="Helical" evidence="10">
    <location>
        <begin position="292"/>
        <end position="317"/>
    </location>
</feature>
<keyword evidence="8 10" id="KW-0472">Membrane</keyword>
<evidence type="ECO:0000256" key="1">
    <source>
        <dbReference type="ARBA" id="ARBA00004651"/>
    </source>
</evidence>
<dbReference type="InterPro" id="IPR003439">
    <property type="entry name" value="ABC_transporter-like_ATP-bd"/>
</dbReference>
<dbReference type="EMBL" id="LT629734">
    <property type="protein sequence ID" value="SDS29277.1"/>
    <property type="molecule type" value="Genomic_DNA"/>
</dbReference>
<proteinExistence type="inferred from homology"/>
<keyword evidence="2" id="KW-0813">Transport</keyword>
<dbReference type="GO" id="GO:0005886">
    <property type="term" value="C:plasma membrane"/>
    <property type="evidence" value="ECO:0007669"/>
    <property type="project" value="UniProtKB-SubCell"/>
</dbReference>
<dbReference type="InterPro" id="IPR027417">
    <property type="entry name" value="P-loop_NTPase"/>
</dbReference>
<dbReference type="OrthoDB" id="9806127at2"/>
<evidence type="ECO:0000256" key="3">
    <source>
        <dbReference type="ARBA" id="ARBA00022475"/>
    </source>
</evidence>
<dbReference type="FunFam" id="3.40.50.300:FF:000299">
    <property type="entry name" value="ABC transporter ATP-binding protein/permease"/>
    <property type="match status" value="1"/>
</dbReference>
<sequence>MPPAQPHRPSAPPRPKIIPSLRRLMPFLRPVLPRFIGGVITALVAAVVALLIPVALRWLVDGPLTSGDQALIWIGGVAILLLGLTEAVFVFLRRLFVTLPSTAVEATMRQTLYAKLQRLPIAFHDRWQSGQLLSRAVGDLGMMRRFFAFGAVIFITNLLTLIIGLGILLVWSPLLGALFILTSIPIVVIAFRFEQSYHQVARRAQDQQGDLATAVEQSVHGIRVLKAFGRGQTALAGFEQQAEALRSTELTKARSEAMLWMWLTIIPFVSYAVCLVVGIWQVAEGQLSVGELVGFLSTAVVLNWPIESLGFLFAFAIDAANASVRLFEVLDAEEDIVDPAEPTTIVAPKGRLVLEDVHFRYQDAPEDERDLVDGATLAIEPGETMALVGVTGSGKTTLTALPGRLYDVTAGRVTLDGVDVRDLTLEELRTHVAMAFEDATLFSASVRDNVLMGAREKSDAVLDRALEVAQATFVRDLPEGLETTIGEEGMSLSGGQRQRLALARAVAADPAVLVLDDPLSALDVETEALVEDALRHVLASTTALIVAHRPSTVQLADRVALMRDGRIDDVGTHSELLARNEHYVHVIASLEEAQRDRQDLEQVATGAFQAIDASVMDARTGGEEER</sequence>
<feature type="transmembrane region" description="Helical" evidence="10">
    <location>
        <begin position="146"/>
        <end position="168"/>
    </location>
</feature>